<evidence type="ECO:0008006" key="5">
    <source>
        <dbReference type="Google" id="ProtNLM"/>
    </source>
</evidence>
<sequence>MRSKAAIGTLSLLAVLGLAGCTGLPTAAPAEDTAASQGSSDEGSSDASGDGGQTTEDACLLISDSITEATTEFQEASADDPGAVAEAARAAADSLASAASQVTNDEIAALLPELQDMFTQTAEVMDAVAGGDVSQIGDAAEIGESFQVTVTKFQELCAP</sequence>
<feature type="chain" id="PRO_5046645328" description="Lipoprotein" evidence="2">
    <location>
        <begin position="28"/>
        <end position="159"/>
    </location>
</feature>
<feature type="region of interest" description="Disordered" evidence="1">
    <location>
        <begin position="29"/>
        <end position="57"/>
    </location>
</feature>
<name>A0ABZ0VBS2_9MICO</name>
<dbReference type="EMBL" id="CP139779">
    <property type="protein sequence ID" value="WQB69585.1"/>
    <property type="molecule type" value="Genomic_DNA"/>
</dbReference>
<dbReference type="RefSeq" id="WP_322409707.1">
    <property type="nucleotide sequence ID" value="NZ_CP139779.1"/>
</dbReference>
<evidence type="ECO:0000313" key="3">
    <source>
        <dbReference type="EMBL" id="WQB69585.1"/>
    </source>
</evidence>
<protein>
    <recommendedName>
        <fullName evidence="5">Lipoprotein</fullName>
    </recommendedName>
</protein>
<evidence type="ECO:0000256" key="2">
    <source>
        <dbReference type="SAM" id="SignalP"/>
    </source>
</evidence>
<organism evidence="3 4">
    <name type="scientific">Microbacterium invictum</name>
    <dbReference type="NCBI Taxonomy" id="515415"/>
    <lineage>
        <taxon>Bacteria</taxon>
        <taxon>Bacillati</taxon>
        <taxon>Actinomycetota</taxon>
        <taxon>Actinomycetes</taxon>
        <taxon>Micrococcales</taxon>
        <taxon>Microbacteriaceae</taxon>
        <taxon>Microbacterium</taxon>
    </lineage>
</organism>
<dbReference type="Proteomes" id="UP001324533">
    <property type="component" value="Chromosome"/>
</dbReference>
<dbReference type="PROSITE" id="PS51257">
    <property type="entry name" value="PROKAR_LIPOPROTEIN"/>
    <property type="match status" value="1"/>
</dbReference>
<gene>
    <name evidence="3" type="ORF">T9R20_12885</name>
</gene>
<feature type="signal peptide" evidence="2">
    <location>
        <begin position="1"/>
        <end position="27"/>
    </location>
</feature>
<feature type="compositionally biased region" description="Low complexity" evidence="1">
    <location>
        <begin position="34"/>
        <end position="48"/>
    </location>
</feature>
<proteinExistence type="predicted"/>
<accession>A0ABZ0VBS2</accession>
<evidence type="ECO:0000256" key="1">
    <source>
        <dbReference type="SAM" id="MobiDB-lite"/>
    </source>
</evidence>
<keyword evidence="2" id="KW-0732">Signal</keyword>
<evidence type="ECO:0000313" key="4">
    <source>
        <dbReference type="Proteomes" id="UP001324533"/>
    </source>
</evidence>
<keyword evidence="4" id="KW-1185">Reference proteome</keyword>
<reference evidence="3 4" key="1">
    <citation type="submission" date="2023-06" db="EMBL/GenBank/DDBJ databases">
        <title>Rock-solubilizing bacteria, Microbacterium invictum, promotes re-establishment of vegetation in rocky wasteland by accelerating rock bio-weathering and reshaping soil bacterial community.</title>
        <authorList>
            <person name="Liu C."/>
        </authorList>
    </citation>
    <scope>NUCLEOTIDE SEQUENCE [LARGE SCALE GENOMIC DNA]</scope>
    <source>
        <strain evidence="3 4">X-18</strain>
    </source>
</reference>